<sequence>MSSVFFEYEMGETLRDIVTGFRGVVMARAEYQSGCIHYGLQPTKIGADGKLPDWEYLDSSRVERVEEELVGFKRTKKDPPSGPMQNPPKMN</sequence>
<name>A0A0F9AZL7_9ZZZZ</name>
<feature type="compositionally biased region" description="Pro residues" evidence="1">
    <location>
        <begin position="80"/>
        <end position="91"/>
    </location>
</feature>
<accession>A0A0F9AZL7</accession>
<dbReference type="AlphaFoldDB" id="A0A0F9AZL7"/>
<gene>
    <name evidence="2" type="ORF">LCGC14_2509270</name>
</gene>
<protein>
    <submittedName>
        <fullName evidence="2">Uncharacterized protein</fullName>
    </submittedName>
</protein>
<feature type="region of interest" description="Disordered" evidence="1">
    <location>
        <begin position="71"/>
        <end position="91"/>
    </location>
</feature>
<reference evidence="2" key="1">
    <citation type="journal article" date="2015" name="Nature">
        <title>Complex archaea that bridge the gap between prokaryotes and eukaryotes.</title>
        <authorList>
            <person name="Spang A."/>
            <person name="Saw J.H."/>
            <person name="Jorgensen S.L."/>
            <person name="Zaremba-Niedzwiedzka K."/>
            <person name="Martijn J."/>
            <person name="Lind A.E."/>
            <person name="van Eijk R."/>
            <person name="Schleper C."/>
            <person name="Guy L."/>
            <person name="Ettema T.J."/>
        </authorList>
    </citation>
    <scope>NUCLEOTIDE SEQUENCE</scope>
</reference>
<dbReference type="EMBL" id="LAZR01040205">
    <property type="protein sequence ID" value="KKL15074.1"/>
    <property type="molecule type" value="Genomic_DNA"/>
</dbReference>
<comment type="caution">
    <text evidence="2">The sequence shown here is derived from an EMBL/GenBank/DDBJ whole genome shotgun (WGS) entry which is preliminary data.</text>
</comment>
<organism evidence="2">
    <name type="scientific">marine sediment metagenome</name>
    <dbReference type="NCBI Taxonomy" id="412755"/>
    <lineage>
        <taxon>unclassified sequences</taxon>
        <taxon>metagenomes</taxon>
        <taxon>ecological metagenomes</taxon>
    </lineage>
</organism>
<evidence type="ECO:0000256" key="1">
    <source>
        <dbReference type="SAM" id="MobiDB-lite"/>
    </source>
</evidence>
<proteinExistence type="predicted"/>
<evidence type="ECO:0000313" key="2">
    <source>
        <dbReference type="EMBL" id="KKL15074.1"/>
    </source>
</evidence>